<dbReference type="AlphaFoldDB" id="A0A6C0HTD0"/>
<dbReference type="EMBL" id="MN740008">
    <property type="protein sequence ID" value="QHT83406.1"/>
    <property type="molecule type" value="Genomic_DNA"/>
</dbReference>
<name>A0A6C0HTD0_9ZZZZ</name>
<protein>
    <submittedName>
        <fullName evidence="1">Uncharacterized protein</fullName>
    </submittedName>
</protein>
<sequence>MASSTLSRTSSTLLRTSSEPVFSRHNAPFIMGRTEDLPASVSEFPPRIRRSTHEWSNYFGQYPSACAEIIGEENFRSRIGRTGEYTTRHVLQMAVNSRDLHLSPTPDEVGVVQREVRDMVRRIYTQLELFGDIGLVWKKTTGGAELMYENDVVTLRFLLVEETSMFQVIIRKQTRYLMGTVVYPDMENLSSLIYCLRMIFITPGFFAGFNFEINAEDIQRASSVTFELSLVPPKELEELESMSDDGEWHMDADR</sequence>
<accession>A0A6C0HTD0</accession>
<evidence type="ECO:0000313" key="1">
    <source>
        <dbReference type="EMBL" id="QHT83406.1"/>
    </source>
</evidence>
<reference evidence="1" key="1">
    <citation type="journal article" date="2020" name="Nature">
        <title>Giant virus diversity and host interactions through global metagenomics.</title>
        <authorList>
            <person name="Schulz F."/>
            <person name="Roux S."/>
            <person name="Paez-Espino D."/>
            <person name="Jungbluth S."/>
            <person name="Walsh D.A."/>
            <person name="Denef V.J."/>
            <person name="McMahon K.D."/>
            <person name="Konstantinidis K.T."/>
            <person name="Eloe-Fadrosh E.A."/>
            <person name="Kyrpides N.C."/>
            <person name="Woyke T."/>
        </authorList>
    </citation>
    <scope>NUCLEOTIDE SEQUENCE</scope>
    <source>
        <strain evidence="1">GVMAG-M-3300023184-167</strain>
    </source>
</reference>
<proteinExistence type="predicted"/>
<organism evidence="1">
    <name type="scientific">viral metagenome</name>
    <dbReference type="NCBI Taxonomy" id="1070528"/>
    <lineage>
        <taxon>unclassified sequences</taxon>
        <taxon>metagenomes</taxon>
        <taxon>organismal metagenomes</taxon>
    </lineage>
</organism>